<dbReference type="EMBL" id="CP034438">
    <property type="protein sequence ID" value="AZN29778.1"/>
    <property type="molecule type" value="Genomic_DNA"/>
</dbReference>
<dbReference type="Gene3D" id="3.40.30.10">
    <property type="entry name" value="Glutaredoxin"/>
    <property type="match status" value="1"/>
</dbReference>
<evidence type="ECO:0000313" key="2">
    <source>
        <dbReference type="Proteomes" id="UP000270021"/>
    </source>
</evidence>
<dbReference type="AlphaFoldDB" id="A0A3Q8WT79"/>
<gene>
    <name evidence="1" type="ORF">EJO69_05240</name>
</gene>
<reference evidence="1 2" key="1">
    <citation type="submission" date="2018-12" db="EMBL/GenBank/DDBJ databases">
        <title>Complete genome sequence of Flaviflexus salsibiostraticola KCTC 33148.</title>
        <authorList>
            <person name="Bae J.-W."/>
        </authorList>
    </citation>
    <scope>NUCLEOTIDE SEQUENCE [LARGE SCALE GENOMIC DNA]</scope>
    <source>
        <strain evidence="1 2">KCTC 33148</strain>
    </source>
</reference>
<dbReference type="KEGG" id="fsl:EJO69_05240"/>
<dbReference type="CDD" id="cd02972">
    <property type="entry name" value="DsbA_family"/>
    <property type="match status" value="1"/>
</dbReference>
<name>A0A3Q8WT79_9ACTO</name>
<keyword evidence="2" id="KW-1185">Reference proteome</keyword>
<protein>
    <submittedName>
        <fullName evidence="1">Disulfide bond formation protein DsbA</fullName>
    </submittedName>
</protein>
<dbReference type="SUPFAM" id="SSF52833">
    <property type="entry name" value="Thioredoxin-like"/>
    <property type="match status" value="1"/>
</dbReference>
<dbReference type="Proteomes" id="UP000270021">
    <property type="component" value="Chromosome"/>
</dbReference>
<evidence type="ECO:0000313" key="1">
    <source>
        <dbReference type="EMBL" id="AZN29778.1"/>
    </source>
</evidence>
<dbReference type="Pfam" id="PF22234">
    <property type="entry name" value="Rv2466c-like"/>
    <property type="match status" value="1"/>
</dbReference>
<proteinExistence type="predicted"/>
<dbReference type="InterPro" id="IPR036249">
    <property type="entry name" value="Thioredoxin-like_sf"/>
</dbReference>
<dbReference type="OrthoDB" id="4125991at2"/>
<dbReference type="RefSeq" id="WP_126039955.1">
    <property type="nucleotide sequence ID" value="NZ_CP034438.1"/>
</dbReference>
<sequence>MADTIEFWFDPSCPWCWMTSRWIAEEIVPNREVDVTWRVLSLTKLNEGRDLDERYAQMMEDARLGAQVAVGVGQTYDNETLGRFYTEVGTRFHPGERLNERSAIVEALEALDLDVSLVERAEAGEFDEGIVTDLKGATDLVGDDVGVPTISINGNAFFGPVVTPAPRGDDALRLYDGALLVASVPGFYELKRSREKGPSFE</sequence>
<organism evidence="1 2">
    <name type="scientific">Flaviflexus salsibiostraticola</name>
    <dbReference type="NCBI Taxonomy" id="1282737"/>
    <lineage>
        <taxon>Bacteria</taxon>
        <taxon>Bacillati</taxon>
        <taxon>Actinomycetota</taxon>
        <taxon>Actinomycetes</taxon>
        <taxon>Actinomycetales</taxon>
        <taxon>Actinomycetaceae</taxon>
        <taxon>Flaviflexus</taxon>
    </lineage>
</organism>
<accession>A0A3Q8WT79</accession>
<dbReference type="InterPro" id="IPR053977">
    <property type="entry name" value="Rv2466c-like"/>
</dbReference>